<dbReference type="EC" id="2.7.6.3" evidence="3"/>
<feature type="domain" description="7,8-dihydro-6-hydroxymethylpterin-pyrophosphokinase" evidence="9">
    <location>
        <begin position="102"/>
        <end position="113"/>
    </location>
</feature>
<dbReference type="Gene3D" id="3.30.70.560">
    <property type="entry name" value="7,8-Dihydro-6-hydroxymethylpterin-pyrophosphokinase HPPK"/>
    <property type="match status" value="1"/>
</dbReference>
<sequence length="188" mass="21213">MATPLPNEKVTMPEAHWAYVALGSNIGDREALLREAIESLDCRPGIRVRRVSAIYETEPVGYTDQPSFLNMVIAVQAQLSPIELLRELLETEKRLGRVRHIRWGPRTMDLDLLLYEDVTMESEELQLPHPRMMERPFVLVPLHDVIDPAHPLATRVAQASSAALQDGKEGITLWSTINWRSASAHSES</sequence>
<organism evidence="10 11">
    <name type="scientific">Paenibacillus thailandensis</name>
    <dbReference type="NCBI Taxonomy" id="393250"/>
    <lineage>
        <taxon>Bacteria</taxon>
        <taxon>Bacillati</taxon>
        <taxon>Bacillota</taxon>
        <taxon>Bacilli</taxon>
        <taxon>Bacillales</taxon>
        <taxon>Paenibacillaceae</taxon>
        <taxon>Paenibacillus</taxon>
    </lineage>
</organism>
<accession>A0ABW5R257</accession>
<reference evidence="11" key="1">
    <citation type="journal article" date="2019" name="Int. J. Syst. Evol. Microbiol.">
        <title>The Global Catalogue of Microorganisms (GCM) 10K type strain sequencing project: providing services to taxonomists for standard genome sequencing and annotation.</title>
        <authorList>
            <consortium name="The Broad Institute Genomics Platform"/>
            <consortium name="The Broad Institute Genome Sequencing Center for Infectious Disease"/>
            <person name="Wu L."/>
            <person name="Ma J."/>
        </authorList>
    </citation>
    <scope>NUCLEOTIDE SEQUENCE [LARGE SCALE GENOMIC DNA]</scope>
    <source>
        <strain evidence="11">TISTR 1827</strain>
    </source>
</reference>
<evidence type="ECO:0000256" key="1">
    <source>
        <dbReference type="ARBA" id="ARBA00000198"/>
    </source>
</evidence>
<evidence type="ECO:0000256" key="2">
    <source>
        <dbReference type="ARBA" id="ARBA00005051"/>
    </source>
</evidence>
<protein>
    <recommendedName>
        <fullName evidence="3">2-amino-4-hydroxy-6-hydroxymethyldihydropteridine diphosphokinase</fullName>
        <ecNumber evidence="3">2.7.6.3</ecNumber>
    </recommendedName>
</protein>
<dbReference type="InterPro" id="IPR035907">
    <property type="entry name" value="Hppk_sf"/>
</dbReference>
<evidence type="ECO:0000256" key="7">
    <source>
        <dbReference type="ARBA" id="ARBA00022840"/>
    </source>
</evidence>
<comment type="pathway">
    <text evidence="2">Cofactor biosynthesis; tetrahydrofolate biosynthesis; 2-amino-4-hydroxy-6-hydroxymethyl-7,8-dihydropteridine diphosphate from 7,8-dihydroneopterin triphosphate: step 4/4.</text>
</comment>
<keyword evidence="11" id="KW-1185">Reference proteome</keyword>
<dbReference type="RefSeq" id="WP_379277027.1">
    <property type="nucleotide sequence ID" value="NZ_JBHUGT010000043.1"/>
</dbReference>
<dbReference type="Proteomes" id="UP001597493">
    <property type="component" value="Unassembled WGS sequence"/>
</dbReference>
<evidence type="ECO:0000256" key="3">
    <source>
        <dbReference type="ARBA" id="ARBA00013253"/>
    </source>
</evidence>
<name>A0ABW5R257_9BACL</name>
<keyword evidence="5" id="KW-0547">Nucleotide-binding</keyword>
<evidence type="ECO:0000313" key="11">
    <source>
        <dbReference type="Proteomes" id="UP001597493"/>
    </source>
</evidence>
<evidence type="ECO:0000313" key="10">
    <source>
        <dbReference type="EMBL" id="MFD2662552.1"/>
    </source>
</evidence>
<dbReference type="NCBIfam" id="TIGR01498">
    <property type="entry name" value="folK"/>
    <property type="match status" value="1"/>
</dbReference>
<evidence type="ECO:0000259" key="9">
    <source>
        <dbReference type="PROSITE" id="PS00794"/>
    </source>
</evidence>
<dbReference type="CDD" id="cd00483">
    <property type="entry name" value="HPPK"/>
    <property type="match status" value="1"/>
</dbReference>
<gene>
    <name evidence="10" type="primary">folK</name>
    <name evidence="10" type="ORF">ACFSW5_20035</name>
</gene>
<dbReference type="EMBL" id="JBHUMY010000030">
    <property type="protein sequence ID" value="MFD2662552.1"/>
    <property type="molecule type" value="Genomic_DNA"/>
</dbReference>
<keyword evidence="6" id="KW-0418">Kinase</keyword>
<proteinExistence type="predicted"/>
<dbReference type="InterPro" id="IPR000550">
    <property type="entry name" value="Hppk"/>
</dbReference>
<evidence type="ECO:0000256" key="5">
    <source>
        <dbReference type="ARBA" id="ARBA00022741"/>
    </source>
</evidence>
<comment type="catalytic activity">
    <reaction evidence="1">
        <text>6-hydroxymethyl-7,8-dihydropterin + ATP = (7,8-dihydropterin-6-yl)methyl diphosphate + AMP + H(+)</text>
        <dbReference type="Rhea" id="RHEA:11412"/>
        <dbReference type="ChEBI" id="CHEBI:15378"/>
        <dbReference type="ChEBI" id="CHEBI:30616"/>
        <dbReference type="ChEBI" id="CHEBI:44841"/>
        <dbReference type="ChEBI" id="CHEBI:72950"/>
        <dbReference type="ChEBI" id="CHEBI:456215"/>
        <dbReference type="EC" id="2.7.6.3"/>
    </reaction>
</comment>
<keyword evidence="8" id="KW-0289">Folate biosynthesis</keyword>
<comment type="caution">
    <text evidence="10">The sequence shown here is derived from an EMBL/GenBank/DDBJ whole genome shotgun (WGS) entry which is preliminary data.</text>
</comment>
<dbReference type="SUPFAM" id="SSF55083">
    <property type="entry name" value="6-hydroxymethyl-7,8-dihydropterin pyrophosphokinase, HPPK"/>
    <property type="match status" value="1"/>
</dbReference>
<dbReference type="PANTHER" id="PTHR43071:SF1">
    <property type="entry name" value="2-AMINO-4-HYDROXY-6-HYDROXYMETHYLDIHYDROPTERIDINE PYROPHOSPHOKINASE"/>
    <property type="match status" value="1"/>
</dbReference>
<dbReference type="PROSITE" id="PS00794">
    <property type="entry name" value="HPPK"/>
    <property type="match status" value="1"/>
</dbReference>
<evidence type="ECO:0000256" key="4">
    <source>
        <dbReference type="ARBA" id="ARBA00022679"/>
    </source>
</evidence>
<keyword evidence="4 10" id="KW-0808">Transferase</keyword>
<evidence type="ECO:0000256" key="6">
    <source>
        <dbReference type="ARBA" id="ARBA00022777"/>
    </source>
</evidence>
<dbReference type="PANTHER" id="PTHR43071">
    <property type="entry name" value="2-AMINO-4-HYDROXY-6-HYDROXYMETHYLDIHYDROPTERIDINE PYROPHOSPHOKINASE"/>
    <property type="match status" value="1"/>
</dbReference>
<keyword evidence="7" id="KW-0067">ATP-binding</keyword>
<dbReference type="GO" id="GO:0003848">
    <property type="term" value="F:2-amino-4-hydroxy-6-hydroxymethyldihydropteridine diphosphokinase activity"/>
    <property type="evidence" value="ECO:0007669"/>
    <property type="project" value="UniProtKB-EC"/>
</dbReference>
<evidence type="ECO:0000256" key="8">
    <source>
        <dbReference type="ARBA" id="ARBA00022909"/>
    </source>
</evidence>
<dbReference type="Pfam" id="PF01288">
    <property type="entry name" value="HPPK"/>
    <property type="match status" value="1"/>
</dbReference>